<dbReference type="SUPFAM" id="SSF159594">
    <property type="entry name" value="XCC0632-like"/>
    <property type="match status" value="1"/>
</dbReference>
<dbReference type="RefSeq" id="WP_206727445.1">
    <property type="nucleotide sequence ID" value="NZ_CP071090.1"/>
</dbReference>
<evidence type="ECO:0000259" key="1">
    <source>
        <dbReference type="Pfam" id="PF03886"/>
    </source>
</evidence>
<keyword evidence="3" id="KW-1185">Reference proteome</keyword>
<gene>
    <name evidence="2" type="ORF">JY651_13595</name>
</gene>
<feature type="domain" description="ABC-type transport auxiliary lipoprotein component" evidence="1">
    <location>
        <begin position="32"/>
        <end position="183"/>
    </location>
</feature>
<dbReference type="Gene3D" id="3.40.50.10610">
    <property type="entry name" value="ABC-type transport auxiliary lipoprotein component"/>
    <property type="match status" value="1"/>
</dbReference>
<sequence length="209" mass="22638">MNRMWLVAFLPAAVAAGCALTSKGKLLEVSWYTLELIQPGTANPQSAGPVLRLGYVHSGADLGQRIAWGDGAYRMGFYEERRWTERPAQFVTTALHRALFEAHAFRRASQVTAPQLDIEVVSLQELRSPRAHAGRVALHVRLSGERELLDTTIVRDEPVRGGRFEDVVAAISHALDDATNEVAERVEAALCASPGVDGVTGASCHPSSP</sequence>
<evidence type="ECO:0000313" key="2">
    <source>
        <dbReference type="EMBL" id="QSQ25894.1"/>
    </source>
</evidence>
<reference evidence="2 3" key="1">
    <citation type="submission" date="2021-02" db="EMBL/GenBank/DDBJ databases">
        <title>De Novo genome assembly of isolated myxobacteria.</title>
        <authorList>
            <person name="Stevens D.C."/>
        </authorList>
    </citation>
    <scope>NUCLEOTIDE SEQUENCE [LARGE SCALE GENOMIC DNA]</scope>
    <source>
        <strain evidence="3">SCPEA02</strain>
    </source>
</reference>
<dbReference type="PROSITE" id="PS51257">
    <property type="entry name" value="PROKAR_LIPOPROTEIN"/>
    <property type="match status" value="1"/>
</dbReference>
<proteinExistence type="predicted"/>
<protein>
    <submittedName>
        <fullName evidence="2">Membrane integrity-associated transporter subunit PqiC</fullName>
    </submittedName>
</protein>
<evidence type="ECO:0000313" key="3">
    <source>
        <dbReference type="Proteomes" id="UP000662747"/>
    </source>
</evidence>
<accession>A0ABX7P5Z8</accession>
<dbReference type="Proteomes" id="UP000662747">
    <property type="component" value="Chromosome"/>
</dbReference>
<organism evidence="2 3">
    <name type="scientific">Pyxidicoccus parkwayensis</name>
    <dbReference type="NCBI Taxonomy" id="2813578"/>
    <lineage>
        <taxon>Bacteria</taxon>
        <taxon>Pseudomonadati</taxon>
        <taxon>Myxococcota</taxon>
        <taxon>Myxococcia</taxon>
        <taxon>Myxococcales</taxon>
        <taxon>Cystobacterineae</taxon>
        <taxon>Myxococcaceae</taxon>
        <taxon>Pyxidicoccus</taxon>
    </lineage>
</organism>
<dbReference type="EMBL" id="CP071090">
    <property type="protein sequence ID" value="QSQ25894.1"/>
    <property type="molecule type" value="Genomic_DNA"/>
</dbReference>
<dbReference type="Pfam" id="PF03886">
    <property type="entry name" value="ABC_trans_aux"/>
    <property type="match status" value="1"/>
</dbReference>
<dbReference type="InterPro" id="IPR005586">
    <property type="entry name" value="ABC_trans_aux"/>
</dbReference>
<name>A0ABX7P5Z8_9BACT</name>